<organism evidence="2 3">
    <name type="scientific">Streptomyces zinciresistens K42</name>
    <dbReference type="NCBI Taxonomy" id="700597"/>
    <lineage>
        <taxon>Bacteria</taxon>
        <taxon>Bacillati</taxon>
        <taxon>Actinomycetota</taxon>
        <taxon>Actinomycetes</taxon>
        <taxon>Kitasatosporales</taxon>
        <taxon>Streptomycetaceae</taxon>
        <taxon>Streptomyces</taxon>
    </lineage>
</organism>
<proteinExistence type="predicted"/>
<dbReference type="OrthoDB" id="4289510at2"/>
<dbReference type="PRINTS" id="PR00469">
    <property type="entry name" value="PNDRDTASEII"/>
</dbReference>
<dbReference type="InterPro" id="IPR036188">
    <property type="entry name" value="FAD/NAD-bd_sf"/>
</dbReference>
<gene>
    <name evidence="2" type="ORF">SZN_06616</name>
</gene>
<dbReference type="Gene3D" id="3.50.50.60">
    <property type="entry name" value="FAD/NAD(P)-binding domain"/>
    <property type="match status" value="2"/>
</dbReference>
<dbReference type="GO" id="GO:0003955">
    <property type="term" value="F:NAD(P)H dehydrogenase (quinone) activity"/>
    <property type="evidence" value="ECO:0007669"/>
    <property type="project" value="TreeGrafter"/>
</dbReference>
<dbReference type="PRINTS" id="PR00368">
    <property type="entry name" value="FADPNR"/>
</dbReference>
<dbReference type="RefSeq" id="WP_007492614.1">
    <property type="nucleotide sequence ID" value="NZ_AGBF01000012.1"/>
</dbReference>
<accession>G2G761</accession>
<dbReference type="PANTHER" id="PTHR43014">
    <property type="entry name" value="MERCURIC REDUCTASE"/>
    <property type="match status" value="1"/>
</dbReference>
<dbReference type="EMBL" id="AGBF01000012">
    <property type="protein sequence ID" value="EGX60602.1"/>
    <property type="molecule type" value="Genomic_DNA"/>
</dbReference>
<dbReference type="PANTHER" id="PTHR43014:SF2">
    <property type="entry name" value="MERCURIC REDUCTASE"/>
    <property type="match status" value="1"/>
</dbReference>
<dbReference type="AlphaFoldDB" id="G2G761"/>
<protein>
    <submittedName>
        <fullName evidence="2">Putative oxidoreductase</fullName>
    </submittedName>
</protein>
<reference evidence="2 3" key="1">
    <citation type="submission" date="2011-08" db="EMBL/GenBank/DDBJ databases">
        <authorList>
            <person name="Lin Y."/>
            <person name="Hao X."/>
            <person name="Johnstone L."/>
            <person name="Miller S.J."/>
            <person name="Wei G."/>
            <person name="Rensing C."/>
        </authorList>
    </citation>
    <scope>NUCLEOTIDE SEQUENCE [LARGE SCALE GENOMIC DNA]</scope>
    <source>
        <strain evidence="2 3">K42</strain>
    </source>
</reference>
<comment type="caution">
    <text evidence="2">The sequence shown here is derived from an EMBL/GenBank/DDBJ whole genome shotgun (WGS) entry which is preliminary data.</text>
</comment>
<dbReference type="InterPro" id="IPR023753">
    <property type="entry name" value="FAD/NAD-binding_dom"/>
</dbReference>
<evidence type="ECO:0000313" key="3">
    <source>
        <dbReference type="Proteomes" id="UP000004217"/>
    </source>
</evidence>
<sequence>MNAPSQTDLLIVGGGPAGVSAALTAASLGMRTTLVEAERIGSKLYAIGALDNLAGGWTNGPQLAEALTADMERLEATGACTVVLGRAVSVGADEQEAQVLLADGRDLRAAAVVVATGVSTMGIADVDWVDAPGLSPLAPLWRTMPKALQECGRIVVVGADRPLGTWLRAHPEADVSLHVLHPESDRYKTEEVADDPRVHLEETTHATVVPIPGGVRVAAQRADGRVHTFAADVVLMNAGSKPAGLAGLYSDTDGYCPADAQDRRIMIAGDLKSARMQRIAIAMGDGQRCALMPYYERALLPSREGTDS</sequence>
<dbReference type="SUPFAM" id="SSF51905">
    <property type="entry name" value="FAD/NAD(P)-binding domain"/>
    <property type="match status" value="1"/>
</dbReference>
<evidence type="ECO:0000259" key="1">
    <source>
        <dbReference type="Pfam" id="PF07992"/>
    </source>
</evidence>
<keyword evidence="3" id="KW-1185">Reference proteome</keyword>
<evidence type="ECO:0000313" key="2">
    <source>
        <dbReference type="EMBL" id="EGX60602.1"/>
    </source>
</evidence>
<feature type="domain" description="FAD/NAD(P)-binding" evidence="1">
    <location>
        <begin position="8"/>
        <end position="121"/>
    </location>
</feature>
<dbReference type="Pfam" id="PF07992">
    <property type="entry name" value="Pyr_redox_2"/>
    <property type="match status" value="1"/>
</dbReference>
<dbReference type="GO" id="GO:0050660">
    <property type="term" value="F:flavin adenine dinucleotide binding"/>
    <property type="evidence" value="ECO:0007669"/>
    <property type="project" value="TreeGrafter"/>
</dbReference>
<dbReference type="Proteomes" id="UP000004217">
    <property type="component" value="Unassembled WGS sequence"/>
</dbReference>
<name>G2G761_9ACTN</name>